<dbReference type="EMBL" id="CAUJNA010000224">
    <property type="protein sequence ID" value="CAJ1373914.1"/>
    <property type="molecule type" value="Genomic_DNA"/>
</dbReference>
<dbReference type="AlphaFoldDB" id="A0AA36HSY6"/>
<protein>
    <submittedName>
        <fullName evidence="2">Uncharacterized protein</fullName>
    </submittedName>
</protein>
<feature type="transmembrane region" description="Helical" evidence="1">
    <location>
        <begin position="122"/>
        <end position="140"/>
    </location>
</feature>
<keyword evidence="1" id="KW-1133">Transmembrane helix</keyword>
<evidence type="ECO:0000313" key="2">
    <source>
        <dbReference type="EMBL" id="CAJ1373914.1"/>
    </source>
</evidence>
<accession>A0AA36HSY6</accession>
<evidence type="ECO:0000313" key="3">
    <source>
        <dbReference type="Proteomes" id="UP001178507"/>
    </source>
</evidence>
<feature type="transmembrane region" description="Helical" evidence="1">
    <location>
        <begin position="49"/>
        <end position="72"/>
    </location>
</feature>
<sequence length="201" mass="22497">MSLASVGSLVIGTLLGFLFFAIAGLGKLLPQHPMHAVLRSTFDKAAGPFFGLPSTLLRLVIGLAELSAGLVFMAVPWGVNGLPADKKAPAEALLLCAILGMLAIMTGALLFNWIAERQLQKLTPYIVFITLLILFFRIQVQTTDFERLPEEWMQFMYYFPAFCGVGMVVSLLWAYKFGITMEELHQRMEEIHQMREQLLEK</sequence>
<feature type="transmembrane region" description="Helical" evidence="1">
    <location>
        <begin position="6"/>
        <end position="29"/>
    </location>
</feature>
<comment type="caution">
    <text evidence="2">The sequence shown here is derived from an EMBL/GenBank/DDBJ whole genome shotgun (WGS) entry which is preliminary data.</text>
</comment>
<keyword evidence="1" id="KW-0472">Membrane</keyword>
<reference evidence="2" key="1">
    <citation type="submission" date="2023-08" db="EMBL/GenBank/DDBJ databases">
        <authorList>
            <person name="Chen Y."/>
            <person name="Shah S."/>
            <person name="Dougan E. K."/>
            <person name="Thang M."/>
            <person name="Chan C."/>
        </authorList>
    </citation>
    <scope>NUCLEOTIDE SEQUENCE</scope>
</reference>
<dbReference type="Proteomes" id="UP001178507">
    <property type="component" value="Unassembled WGS sequence"/>
</dbReference>
<name>A0AA36HSY6_9DINO</name>
<keyword evidence="3" id="KW-1185">Reference proteome</keyword>
<evidence type="ECO:0000256" key="1">
    <source>
        <dbReference type="SAM" id="Phobius"/>
    </source>
</evidence>
<feature type="transmembrane region" description="Helical" evidence="1">
    <location>
        <begin position="155"/>
        <end position="175"/>
    </location>
</feature>
<keyword evidence="1" id="KW-0812">Transmembrane</keyword>
<proteinExistence type="predicted"/>
<gene>
    <name evidence="2" type="ORF">EVOR1521_LOCUS3605</name>
</gene>
<feature type="transmembrane region" description="Helical" evidence="1">
    <location>
        <begin position="92"/>
        <end position="115"/>
    </location>
</feature>
<organism evidence="2 3">
    <name type="scientific">Effrenium voratum</name>
    <dbReference type="NCBI Taxonomy" id="2562239"/>
    <lineage>
        <taxon>Eukaryota</taxon>
        <taxon>Sar</taxon>
        <taxon>Alveolata</taxon>
        <taxon>Dinophyceae</taxon>
        <taxon>Suessiales</taxon>
        <taxon>Symbiodiniaceae</taxon>
        <taxon>Effrenium</taxon>
    </lineage>
</organism>